<comment type="caution">
    <text evidence="2">The sequence shown here is derived from an EMBL/GenBank/DDBJ whole genome shotgun (WGS) entry which is preliminary data.</text>
</comment>
<proteinExistence type="predicted"/>
<name>A0AAV9DNK7_ACOCL</name>
<sequence>MVYNPGLCIEGGVIEKMTSFTAAGARPTTLHSGFTKITPGSAIGSGCKSTTSPTRDGAS</sequence>
<protein>
    <submittedName>
        <fullName evidence="2">Uncharacterized protein</fullName>
    </submittedName>
</protein>
<feature type="region of interest" description="Disordered" evidence="1">
    <location>
        <begin position="40"/>
        <end position="59"/>
    </location>
</feature>
<evidence type="ECO:0000313" key="2">
    <source>
        <dbReference type="EMBL" id="KAK1302787.1"/>
    </source>
</evidence>
<keyword evidence="3" id="KW-1185">Reference proteome</keyword>
<dbReference type="EMBL" id="JAUJYO010000012">
    <property type="protein sequence ID" value="KAK1302787.1"/>
    <property type="molecule type" value="Genomic_DNA"/>
</dbReference>
<accession>A0AAV9DNK7</accession>
<dbReference type="Proteomes" id="UP001180020">
    <property type="component" value="Unassembled WGS sequence"/>
</dbReference>
<reference evidence="2" key="2">
    <citation type="submission" date="2023-06" db="EMBL/GenBank/DDBJ databases">
        <authorList>
            <person name="Ma L."/>
            <person name="Liu K.-W."/>
            <person name="Li Z."/>
            <person name="Hsiao Y.-Y."/>
            <person name="Qi Y."/>
            <person name="Fu T."/>
            <person name="Tang G."/>
            <person name="Zhang D."/>
            <person name="Sun W.-H."/>
            <person name="Liu D.-K."/>
            <person name="Li Y."/>
            <person name="Chen G.-Z."/>
            <person name="Liu X.-D."/>
            <person name="Liao X.-Y."/>
            <person name="Jiang Y.-T."/>
            <person name="Yu X."/>
            <person name="Hao Y."/>
            <person name="Huang J."/>
            <person name="Zhao X.-W."/>
            <person name="Ke S."/>
            <person name="Chen Y.-Y."/>
            <person name="Wu W.-L."/>
            <person name="Hsu J.-L."/>
            <person name="Lin Y.-F."/>
            <person name="Huang M.-D."/>
            <person name="Li C.-Y."/>
            <person name="Huang L."/>
            <person name="Wang Z.-W."/>
            <person name="Zhao X."/>
            <person name="Zhong W.-Y."/>
            <person name="Peng D.-H."/>
            <person name="Ahmad S."/>
            <person name="Lan S."/>
            <person name="Zhang J.-S."/>
            <person name="Tsai W.-C."/>
            <person name="Van De Peer Y."/>
            <person name="Liu Z.-J."/>
        </authorList>
    </citation>
    <scope>NUCLEOTIDE SEQUENCE</scope>
    <source>
        <strain evidence="2">CP</strain>
        <tissue evidence="2">Leaves</tissue>
    </source>
</reference>
<gene>
    <name evidence="2" type="ORF">QJS10_CPB12g00694</name>
</gene>
<dbReference type="AlphaFoldDB" id="A0AAV9DNK7"/>
<feature type="compositionally biased region" description="Polar residues" evidence="1">
    <location>
        <begin position="47"/>
        <end position="59"/>
    </location>
</feature>
<evidence type="ECO:0000256" key="1">
    <source>
        <dbReference type="SAM" id="MobiDB-lite"/>
    </source>
</evidence>
<organism evidence="2 3">
    <name type="scientific">Acorus calamus</name>
    <name type="common">Sweet flag</name>
    <dbReference type="NCBI Taxonomy" id="4465"/>
    <lineage>
        <taxon>Eukaryota</taxon>
        <taxon>Viridiplantae</taxon>
        <taxon>Streptophyta</taxon>
        <taxon>Embryophyta</taxon>
        <taxon>Tracheophyta</taxon>
        <taxon>Spermatophyta</taxon>
        <taxon>Magnoliopsida</taxon>
        <taxon>Liliopsida</taxon>
        <taxon>Acoraceae</taxon>
        <taxon>Acorus</taxon>
    </lineage>
</organism>
<evidence type="ECO:0000313" key="3">
    <source>
        <dbReference type="Proteomes" id="UP001180020"/>
    </source>
</evidence>
<reference evidence="2" key="1">
    <citation type="journal article" date="2023" name="Nat. Commun.">
        <title>Diploid and tetraploid genomes of Acorus and the evolution of monocots.</title>
        <authorList>
            <person name="Ma L."/>
            <person name="Liu K.W."/>
            <person name="Li Z."/>
            <person name="Hsiao Y.Y."/>
            <person name="Qi Y."/>
            <person name="Fu T."/>
            <person name="Tang G.D."/>
            <person name="Zhang D."/>
            <person name="Sun W.H."/>
            <person name="Liu D.K."/>
            <person name="Li Y."/>
            <person name="Chen G.Z."/>
            <person name="Liu X.D."/>
            <person name="Liao X.Y."/>
            <person name="Jiang Y.T."/>
            <person name="Yu X."/>
            <person name="Hao Y."/>
            <person name="Huang J."/>
            <person name="Zhao X.W."/>
            <person name="Ke S."/>
            <person name="Chen Y.Y."/>
            <person name="Wu W.L."/>
            <person name="Hsu J.L."/>
            <person name="Lin Y.F."/>
            <person name="Huang M.D."/>
            <person name="Li C.Y."/>
            <person name="Huang L."/>
            <person name="Wang Z.W."/>
            <person name="Zhao X."/>
            <person name="Zhong W.Y."/>
            <person name="Peng D.H."/>
            <person name="Ahmad S."/>
            <person name="Lan S."/>
            <person name="Zhang J.S."/>
            <person name="Tsai W.C."/>
            <person name="Van de Peer Y."/>
            <person name="Liu Z.J."/>
        </authorList>
    </citation>
    <scope>NUCLEOTIDE SEQUENCE</scope>
    <source>
        <strain evidence="2">CP</strain>
    </source>
</reference>